<accession>A0ABQ4C4C0</accession>
<gene>
    <name evidence="1" type="ORF">Air01nite_37230</name>
</gene>
<reference evidence="1 2" key="1">
    <citation type="submission" date="2021-01" db="EMBL/GenBank/DDBJ databases">
        <title>Whole genome shotgun sequence of Asanoa iriomotensis NBRC 100142.</title>
        <authorList>
            <person name="Komaki H."/>
            <person name="Tamura T."/>
        </authorList>
    </citation>
    <scope>NUCLEOTIDE SEQUENCE [LARGE SCALE GENOMIC DNA]</scope>
    <source>
        <strain evidence="1 2">NBRC 100142</strain>
    </source>
</reference>
<dbReference type="Proteomes" id="UP000624325">
    <property type="component" value="Unassembled WGS sequence"/>
</dbReference>
<evidence type="ECO:0000313" key="1">
    <source>
        <dbReference type="EMBL" id="GIF57628.1"/>
    </source>
</evidence>
<name>A0ABQ4C4C0_9ACTN</name>
<protein>
    <submittedName>
        <fullName evidence="1">Uncharacterized protein</fullName>
    </submittedName>
</protein>
<sequence length="115" mass="12540">MILVHRPSRPDWRCRVDGGQWPCPGARVELAARFTEDGAALAVFLVEHLFTASEDLFGTADGKPRLLADRFLFWAGCPTTTERALNVGPTVPETAPMVSACGGIDRFQPRDGGDR</sequence>
<dbReference type="EMBL" id="BONC01000025">
    <property type="protein sequence ID" value="GIF57628.1"/>
    <property type="molecule type" value="Genomic_DNA"/>
</dbReference>
<organism evidence="1 2">
    <name type="scientific">Asanoa iriomotensis</name>
    <dbReference type="NCBI Taxonomy" id="234613"/>
    <lineage>
        <taxon>Bacteria</taxon>
        <taxon>Bacillati</taxon>
        <taxon>Actinomycetota</taxon>
        <taxon>Actinomycetes</taxon>
        <taxon>Micromonosporales</taxon>
        <taxon>Micromonosporaceae</taxon>
        <taxon>Asanoa</taxon>
    </lineage>
</organism>
<evidence type="ECO:0000313" key="2">
    <source>
        <dbReference type="Proteomes" id="UP000624325"/>
    </source>
</evidence>
<keyword evidence="2" id="KW-1185">Reference proteome</keyword>
<proteinExistence type="predicted"/>
<comment type="caution">
    <text evidence="1">The sequence shown here is derived from an EMBL/GenBank/DDBJ whole genome shotgun (WGS) entry which is preliminary data.</text>
</comment>